<dbReference type="Pfam" id="PF19054">
    <property type="entry name" value="DUF5753"/>
    <property type="match status" value="1"/>
</dbReference>
<dbReference type="SMART" id="SM00530">
    <property type="entry name" value="HTH_XRE"/>
    <property type="match status" value="1"/>
</dbReference>
<accession>A0ABW1NW77</accession>
<dbReference type="Pfam" id="PF13560">
    <property type="entry name" value="HTH_31"/>
    <property type="match status" value="1"/>
</dbReference>
<name>A0ABW1NW77_9ACTN</name>
<comment type="caution">
    <text evidence="2">The sequence shown here is derived from an EMBL/GenBank/DDBJ whole genome shotgun (WGS) entry which is preliminary data.</text>
</comment>
<dbReference type="InterPro" id="IPR010982">
    <property type="entry name" value="Lambda_DNA-bd_dom_sf"/>
</dbReference>
<organism evidence="2 3">
    <name type="scientific">Sphaerisporangium aureirubrum</name>
    <dbReference type="NCBI Taxonomy" id="1544736"/>
    <lineage>
        <taxon>Bacteria</taxon>
        <taxon>Bacillati</taxon>
        <taxon>Actinomycetota</taxon>
        <taxon>Actinomycetes</taxon>
        <taxon>Streptosporangiales</taxon>
        <taxon>Streptosporangiaceae</taxon>
        <taxon>Sphaerisporangium</taxon>
    </lineage>
</organism>
<sequence>MSPRTSPTARRRRLAAELRRLRKQAGLTREQVAEVLGCAPATITRFEIAQSGPRIAEVALMLELYGIDEGQRESLLAMAREARKRGWWHPYADTIPAWFETFVSLEEEAITLRTYESEWVPGVLQTEAYARATILAEPVVPSEAETERRVALRMERQKRLTEEDSPTMWIVLNEAIIRRLVGGRATMQDQLRRLGEASRLSHVTLQVLPFDAGAHPGMDGAFTILGFPDRRDPDVVYIEYRAGSLYLENPVEADTYNLMFDHLRARACGPDESYALIMKATELLA</sequence>
<dbReference type="EMBL" id="JBHSRF010000123">
    <property type="protein sequence ID" value="MFC6087236.1"/>
    <property type="molecule type" value="Genomic_DNA"/>
</dbReference>
<dbReference type="Proteomes" id="UP001596137">
    <property type="component" value="Unassembled WGS sequence"/>
</dbReference>
<dbReference type="InterPro" id="IPR043917">
    <property type="entry name" value="DUF5753"/>
</dbReference>
<evidence type="ECO:0000259" key="1">
    <source>
        <dbReference type="PROSITE" id="PS50943"/>
    </source>
</evidence>
<proteinExistence type="predicted"/>
<dbReference type="Gene3D" id="1.10.260.40">
    <property type="entry name" value="lambda repressor-like DNA-binding domains"/>
    <property type="match status" value="1"/>
</dbReference>
<protein>
    <submittedName>
        <fullName evidence="2">Helix-turn-helix transcriptional regulator</fullName>
    </submittedName>
</protein>
<reference evidence="3" key="1">
    <citation type="journal article" date="2019" name="Int. J. Syst. Evol. Microbiol.">
        <title>The Global Catalogue of Microorganisms (GCM) 10K type strain sequencing project: providing services to taxonomists for standard genome sequencing and annotation.</title>
        <authorList>
            <consortium name="The Broad Institute Genomics Platform"/>
            <consortium name="The Broad Institute Genome Sequencing Center for Infectious Disease"/>
            <person name="Wu L."/>
            <person name="Ma J."/>
        </authorList>
    </citation>
    <scope>NUCLEOTIDE SEQUENCE [LARGE SCALE GENOMIC DNA]</scope>
    <source>
        <strain evidence="3">JCM 30346</strain>
    </source>
</reference>
<dbReference type="SUPFAM" id="SSF47413">
    <property type="entry name" value="lambda repressor-like DNA-binding domains"/>
    <property type="match status" value="1"/>
</dbReference>
<evidence type="ECO:0000313" key="3">
    <source>
        <dbReference type="Proteomes" id="UP001596137"/>
    </source>
</evidence>
<dbReference type="PROSITE" id="PS50943">
    <property type="entry name" value="HTH_CROC1"/>
    <property type="match status" value="1"/>
</dbReference>
<keyword evidence="3" id="KW-1185">Reference proteome</keyword>
<feature type="domain" description="HTH cro/C1-type" evidence="1">
    <location>
        <begin position="18"/>
        <end position="72"/>
    </location>
</feature>
<gene>
    <name evidence="2" type="ORF">ACFP1K_39140</name>
</gene>
<dbReference type="RefSeq" id="WP_380763289.1">
    <property type="nucleotide sequence ID" value="NZ_JBHSRF010000123.1"/>
</dbReference>
<dbReference type="InterPro" id="IPR001387">
    <property type="entry name" value="Cro/C1-type_HTH"/>
</dbReference>
<evidence type="ECO:0000313" key="2">
    <source>
        <dbReference type="EMBL" id="MFC6087236.1"/>
    </source>
</evidence>
<dbReference type="CDD" id="cd00093">
    <property type="entry name" value="HTH_XRE"/>
    <property type="match status" value="1"/>
</dbReference>